<gene>
    <name evidence="2" type="ORF">A2U01_0017867</name>
</gene>
<sequence>MAIILRFVDEDGFIRERFFHIVHVKDTTASTLKKEVCSILSRHDLHVENIRGQGYDGASNMRGEWNGLQSLFRQDCPYAYYVHCMAHRLQLALVTSSREVKLVHNFFTSLTTIINIVVSSTKRHDELQDAQALKIKDMISSNKIKTKKGGNQIGTLQRAGDTRWGSHFQSICSLLKMHTATSIVLNNVSEGGKNFSKRAEAEKAYLTLNSFEFAFTLHFMKQIMEITDVLCKALQQKSQDIVNAMHLVSTTKLLLQQLRDDGWKPLLENVITFCTSNAIEIPDMNSKYFSAQ</sequence>
<feature type="non-terminal residue" evidence="2">
    <location>
        <position position="292"/>
    </location>
</feature>
<evidence type="ECO:0000313" key="3">
    <source>
        <dbReference type="Proteomes" id="UP000265520"/>
    </source>
</evidence>
<dbReference type="AlphaFoldDB" id="A0A392NAK7"/>
<dbReference type="PANTHER" id="PTHR11697">
    <property type="entry name" value="GENERAL TRANSCRIPTION FACTOR 2-RELATED ZINC FINGER PROTEIN"/>
    <property type="match status" value="1"/>
</dbReference>
<comment type="caution">
    <text evidence="2">The sequence shown here is derived from an EMBL/GenBank/DDBJ whole genome shotgun (WGS) entry which is preliminary data.</text>
</comment>
<organism evidence="2 3">
    <name type="scientific">Trifolium medium</name>
    <dbReference type="NCBI Taxonomy" id="97028"/>
    <lineage>
        <taxon>Eukaryota</taxon>
        <taxon>Viridiplantae</taxon>
        <taxon>Streptophyta</taxon>
        <taxon>Embryophyta</taxon>
        <taxon>Tracheophyta</taxon>
        <taxon>Spermatophyta</taxon>
        <taxon>Magnoliopsida</taxon>
        <taxon>eudicotyledons</taxon>
        <taxon>Gunneridae</taxon>
        <taxon>Pentapetalae</taxon>
        <taxon>rosids</taxon>
        <taxon>fabids</taxon>
        <taxon>Fabales</taxon>
        <taxon>Fabaceae</taxon>
        <taxon>Papilionoideae</taxon>
        <taxon>50 kb inversion clade</taxon>
        <taxon>NPAAA clade</taxon>
        <taxon>Hologalegina</taxon>
        <taxon>IRL clade</taxon>
        <taxon>Trifolieae</taxon>
        <taxon>Trifolium</taxon>
    </lineage>
</organism>
<keyword evidence="3" id="KW-1185">Reference proteome</keyword>
<dbReference type="PANTHER" id="PTHR11697:SF230">
    <property type="entry name" value="ZINC FINGER, MYM DOMAIN CONTAINING 1"/>
    <property type="match status" value="1"/>
</dbReference>
<feature type="domain" description="DUF4371" evidence="1">
    <location>
        <begin position="1"/>
        <end position="67"/>
    </location>
</feature>
<protein>
    <submittedName>
        <fullName evidence="2">Zinc finger MYM-type protein</fullName>
    </submittedName>
</protein>
<dbReference type="InterPro" id="IPR055298">
    <property type="entry name" value="AtLOH3-like"/>
</dbReference>
<evidence type="ECO:0000313" key="2">
    <source>
        <dbReference type="EMBL" id="MCH96876.1"/>
    </source>
</evidence>
<evidence type="ECO:0000259" key="1">
    <source>
        <dbReference type="Pfam" id="PF14291"/>
    </source>
</evidence>
<accession>A0A392NAK7</accession>
<name>A0A392NAK7_9FABA</name>
<dbReference type="Proteomes" id="UP000265520">
    <property type="component" value="Unassembled WGS sequence"/>
</dbReference>
<dbReference type="InterPro" id="IPR012337">
    <property type="entry name" value="RNaseH-like_sf"/>
</dbReference>
<dbReference type="InterPro" id="IPR025398">
    <property type="entry name" value="DUF4371"/>
</dbReference>
<reference evidence="2 3" key="1">
    <citation type="journal article" date="2018" name="Front. Plant Sci.">
        <title>Red Clover (Trifolium pratense) and Zigzag Clover (T. medium) - A Picture of Genomic Similarities and Differences.</title>
        <authorList>
            <person name="Dluhosova J."/>
            <person name="Istvanek J."/>
            <person name="Nedelnik J."/>
            <person name="Repkova J."/>
        </authorList>
    </citation>
    <scope>NUCLEOTIDE SEQUENCE [LARGE SCALE GENOMIC DNA]</scope>
    <source>
        <strain evidence="3">cv. 10/8</strain>
        <tissue evidence="2">Leaf</tissue>
    </source>
</reference>
<dbReference type="SUPFAM" id="SSF53098">
    <property type="entry name" value="Ribonuclease H-like"/>
    <property type="match status" value="1"/>
</dbReference>
<dbReference type="Pfam" id="PF14291">
    <property type="entry name" value="DUF4371"/>
    <property type="match status" value="1"/>
</dbReference>
<proteinExistence type="predicted"/>
<dbReference type="EMBL" id="LXQA010033507">
    <property type="protein sequence ID" value="MCH96876.1"/>
    <property type="molecule type" value="Genomic_DNA"/>
</dbReference>